<evidence type="ECO:0000256" key="2">
    <source>
        <dbReference type="ARBA" id="ARBA00022782"/>
    </source>
</evidence>
<keyword evidence="2" id="KW-0221">Differentiation</keyword>
<accession>A0ABD1D278</accession>
<dbReference type="GO" id="GO:0030154">
    <property type="term" value="P:cell differentiation"/>
    <property type="evidence" value="ECO:0007669"/>
    <property type="project" value="UniProtKB-KW"/>
</dbReference>
<dbReference type="Gene3D" id="4.10.280.10">
    <property type="entry name" value="Helix-loop-helix DNA-binding domain"/>
    <property type="match status" value="1"/>
</dbReference>
<organism evidence="11 12">
    <name type="scientific">Culex pipiens pipiens</name>
    <name type="common">Northern house mosquito</name>
    <dbReference type="NCBI Taxonomy" id="38569"/>
    <lineage>
        <taxon>Eukaryota</taxon>
        <taxon>Metazoa</taxon>
        <taxon>Ecdysozoa</taxon>
        <taxon>Arthropoda</taxon>
        <taxon>Hexapoda</taxon>
        <taxon>Insecta</taxon>
        <taxon>Pterygota</taxon>
        <taxon>Neoptera</taxon>
        <taxon>Endopterygota</taxon>
        <taxon>Diptera</taxon>
        <taxon>Nematocera</taxon>
        <taxon>Culicoidea</taxon>
        <taxon>Culicidae</taxon>
        <taxon>Culicinae</taxon>
        <taxon>Culicini</taxon>
        <taxon>Culex</taxon>
        <taxon>Culex</taxon>
    </lineage>
</organism>
<evidence type="ECO:0000313" key="11">
    <source>
        <dbReference type="EMBL" id="KAL1390274.1"/>
    </source>
</evidence>
<dbReference type="InterPro" id="IPR011598">
    <property type="entry name" value="bHLH_dom"/>
</dbReference>
<dbReference type="PANTHER" id="PTHR23349">
    <property type="entry name" value="BASIC HELIX-LOOP-HELIX TRANSCRIPTION FACTOR, TWIST"/>
    <property type="match status" value="1"/>
</dbReference>
<dbReference type="AlphaFoldDB" id="A0ABD1D278"/>
<dbReference type="FunFam" id="4.10.280.10:FF:000030">
    <property type="entry name" value="Twist transcription factor"/>
    <property type="match status" value="1"/>
</dbReference>
<evidence type="ECO:0000313" key="12">
    <source>
        <dbReference type="Proteomes" id="UP001562425"/>
    </source>
</evidence>
<evidence type="ECO:0000256" key="6">
    <source>
        <dbReference type="ARBA" id="ARBA00023242"/>
    </source>
</evidence>
<evidence type="ECO:0000256" key="5">
    <source>
        <dbReference type="ARBA" id="ARBA00023163"/>
    </source>
</evidence>
<keyword evidence="3" id="KW-0805">Transcription regulation</keyword>
<dbReference type="Pfam" id="PF00010">
    <property type="entry name" value="HLH"/>
    <property type="match status" value="1"/>
</dbReference>
<feature type="domain" description="BHLH" evidence="10">
    <location>
        <begin position="301"/>
        <end position="352"/>
    </location>
</feature>
<evidence type="ECO:0000256" key="8">
    <source>
        <dbReference type="ARBA" id="ARBA00072365"/>
    </source>
</evidence>
<dbReference type="GO" id="GO:0003677">
    <property type="term" value="F:DNA binding"/>
    <property type="evidence" value="ECO:0007669"/>
    <property type="project" value="UniProtKB-KW"/>
</dbReference>
<dbReference type="SMART" id="SM00353">
    <property type="entry name" value="HLH"/>
    <property type="match status" value="1"/>
</dbReference>
<comment type="function">
    <text evidence="7">Involved in the establishment and dorsoventral patterning of germ layers in the embryo.</text>
</comment>
<feature type="region of interest" description="Disordered" evidence="9">
    <location>
        <begin position="132"/>
        <end position="158"/>
    </location>
</feature>
<evidence type="ECO:0000256" key="3">
    <source>
        <dbReference type="ARBA" id="ARBA00023015"/>
    </source>
</evidence>
<keyword evidence="1" id="KW-0217">Developmental protein</keyword>
<dbReference type="PROSITE" id="PS50888">
    <property type="entry name" value="BHLH"/>
    <property type="match status" value="1"/>
</dbReference>
<comment type="caution">
    <text evidence="11">The sequence shown here is derived from an EMBL/GenBank/DDBJ whole genome shotgun (WGS) entry which is preliminary data.</text>
</comment>
<evidence type="ECO:0000256" key="1">
    <source>
        <dbReference type="ARBA" id="ARBA00022473"/>
    </source>
</evidence>
<name>A0ABD1D278_CULPP</name>
<evidence type="ECO:0000256" key="4">
    <source>
        <dbReference type="ARBA" id="ARBA00023125"/>
    </source>
</evidence>
<feature type="compositionally biased region" description="Basic residues" evidence="9">
    <location>
        <begin position="276"/>
        <end position="289"/>
    </location>
</feature>
<evidence type="ECO:0000256" key="7">
    <source>
        <dbReference type="ARBA" id="ARBA00059086"/>
    </source>
</evidence>
<sequence length="451" mass="49231">MSVYPNSPKLILDISSNSQFELPPVSSSEHRSPKMIKVESYENLAGHHMIHHHHHHPALGSVGTTGPDYTTLMPPHSQPTSMPQQSAIYVYQTPTIVTTQVVPGEPLSVLTPPLTSIKKRKLDADYDYEFDQSSLSPTGCDNKRPRYDPGTGYSYHPGEYLPTSNGYVVVPELANLDDDKLSHQSHHHNPPPMTYSDPSQYGIYYQNDTPCSMEPQTPSSNSSPNKPELDAHHFQPTPSSSSTTSSSCMITSSSPTQSTPSEPPSSNDPNPDKQKPGRKSRSNRIRKRQVRESISYEELQTQRVMANVRERQRTQSLNEAFASLRKIIPTLPSDKLSKIQTLKLASRYIDFLYYILSNNELPSMDESGQKPLCSGSGASPALSSAAFQLNSGQLCSGNGVGGGAGGGGGGVVVREKLSYLFSVWRMEGDWNIGGGSGEGNSPDDSCCSDKE</sequence>
<feature type="region of interest" description="Disordered" evidence="9">
    <location>
        <begin position="432"/>
        <end position="451"/>
    </location>
</feature>
<protein>
    <recommendedName>
        <fullName evidence="8">Protein twist</fullName>
    </recommendedName>
</protein>
<evidence type="ECO:0000259" key="10">
    <source>
        <dbReference type="PROSITE" id="PS50888"/>
    </source>
</evidence>
<dbReference type="Proteomes" id="UP001562425">
    <property type="component" value="Unassembled WGS sequence"/>
</dbReference>
<dbReference type="InterPro" id="IPR050283">
    <property type="entry name" value="E-box_TF_Regulators"/>
</dbReference>
<feature type="compositionally biased region" description="Polar residues" evidence="9">
    <location>
        <begin position="206"/>
        <end position="225"/>
    </location>
</feature>
<keyword evidence="5" id="KW-0804">Transcription</keyword>
<feature type="compositionally biased region" description="Low complexity" evidence="9">
    <location>
        <begin position="236"/>
        <end position="269"/>
    </location>
</feature>
<dbReference type="EMBL" id="JBEHCU010007943">
    <property type="protein sequence ID" value="KAL1390274.1"/>
    <property type="molecule type" value="Genomic_DNA"/>
</dbReference>
<keyword evidence="6" id="KW-0539">Nucleus</keyword>
<keyword evidence="12" id="KW-1185">Reference proteome</keyword>
<keyword evidence="4" id="KW-0238">DNA-binding</keyword>
<dbReference type="PANTHER" id="PTHR23349:SF50">
    <property type="entry name" value="PROTEIN TWIST"/>
    <property type="match status" value="1"/>
</dbReference>
<reference evidence="11 12" key="1">
    <citation type="submission" date="2024-05" db="EMBL/GenBank/DDBJ databases">
        <title>Culex pipiens pipiens assembly and annotation.</title>
        <authorList>
            <person name="Alout H."/>
            <person name="Durand T."/>
        </authorList>
    </citation>
    <scope>NUCLEOTIDE SEQUENCE [LARGE SCALE GENOMIC DNA]</scope>
    <source>
        <strain evidence="11">HA-2024</strain>
        <tissue evidence="11">Whole body</tissue>
    </source>
</reference>
<evidence type="ECO:0000256" key="9">
    <source>
        <dbReference type="SAM" id="MobiDB-lite"/>
    </source>
</evidence>
<feature type="region of interest" description="Disordered" evidence="9">
    <location>
        <begin position="180"/>
        <end position="292"/>
    </location>
</feature>
<gene>
    <name evidence="11" type="ORF">pipiens_012461</name>
</gene>
<dbReference type="SUPFAM" id="SSF47459">
    <property type="entry name" value="HLH, helix-loop-helix DNA-binding domain"/>
    <property type="match status" value="1"/>
</dbReference>
<dbReference type="InterPro" id="IPR036638">
    <property type="entry name" value="HLH_DNA-bd_sf"/>
</dbReference>
<proteinExistence type="predicted"/>